<feature type="transmembrane region" description="Helical" evidence="1">
    <location>
        <begin position="12"/>
        <end position="31"/>
    </location>
</feature>
<protein>
    <submittedName>
        <fullName evidence="2">Stage II sporulation protein M</fullName>
    </submittedName>
</protein>
<keyword evidence="3" id="KW-1185">Reference proteome</keyword>
<keyword evidence="1" id="KW-0812">Transmembrane</keyword>
<dbReference type="AlphaFoldDB" id="A0A1I6L5S8"/>
<dbReference type="EMBL" id="FOYZ01000014">
    <property type="protein sequence ID" value="SFR98796.1"/>
    <property type="molecule type" value="Genomic_DNA"/>
</dbReference>
<feature type="transmembrane region" description="Helical" evidence="1">
    <location>
        <begin position="103"/>
        <end position="122"/>
    </location>
</feature>
<evidence type="ECO:0000313" key="3">
    <source>
        <dbReference type="Proteomes" id="UP000199659"/>
    </source>
</evidence>
<dbReference type="Proteomes" id="UP000199659">
    <property type="component" value="Unassembled WGS sequence"/>
</dbReference>
<keyword evidence="1" id="KW-0472">Membrane</keyword>
<organism evidence="2 3">
    <name type="scientific">Anaeromicropila populeti</name>
    <dbReference type="NCBI Taxonomy" id="37658"/>
    <lineage>
        <taxon>Bacteria</taxon>
        <taxon>Bacillati</taxon>
        <taxon>Bacillota</taxon>
        <taxon>Clostridia</taxon>
        <taxon>Lachnospirales</taxon>
        <taxon>Lachnospiraceae</taxon>
        <taxon>Anaeromicropila</taxon>
    </lineage>
</organism>
<dbReference type="Pfam" id="PF01944">
    <property type="entry name" value="SpoIIM"/>
    <property type="match status" value="1"/>
</dbReference>
<evidence type="ECO:0000256" key="1">
    <source>
        <dbReference type="SAM" id="Phobius"/>
    </source>
</evidence>
<dbReference type="STRING" id="37658.SAMN05661086_03066"/>
<sequence length="196" mass="22458">MKILENNLKKLNISKIMLLASVTSFVAGIVVSKLTKNGYTGFSEYINNILLSEFHSNDKIPLFLYILQRRLKNYILVWLFSVTILSVPYNLSYIFLKSFSSGFVLGALVILYGWNGFAAGLSYAFPHYLIYIPTMATAIIRTWKLHQRIQKGVYARKGKLILEQIPIFLCLFCCMIIGSVLETFVNPSFIEWIHII</sequence>
<feature type="transmembrane region" description="Helical" evidence="1">
    <location>
        <begin position="165"/>
        <end position="185"/>
    </location>
</feature>
<dbReference type="RefSeq" id="WP_177214754.1">
    <property type="nucleotide sequence ID" value="NZ_FOYZ01000014.1"/>
</dbReference>
<keyword evidence="1" id="KW-1133">Transmembrane helix</keyword>
<accession>A0A1I6L5S8</accession>
<name>A0A1I6L5S8_9FIRM</name>
<evidence type="ECO:0000313" key="2">
    <source>
        <dbReference type="EMBL" id="SFR98796.1"/>
    </source>
</evidence>
<feature type="transmembrane region" description="Helical" evidence="1">
    <location>
        <begin position="75"/>
        <end position="96"/>
    </location>
</feature>
<dbReference type="InterPro" id="IPR002798">
    <property type="entry name" value="SpoIIM-like"/>
</dbReference>
<gene>
    <name evidence="2" type="ORF">SAMN05661086_03066</name>
</gene>
<reference evidence="2 3" key="1">
    <citation type="submission" date="2016-10" db="EMBL/GenBank/DDBJ databases">
        <authorList>
            <person name="de Groot N.N."/>
        </authorList>
    </citation>
    <scope>NUCLEOTIDE SEQUENCE [LARGE SCALE GENOMIC DNA]</scope>
    <source>
        <strain evidence="2 3">743A</strain>
    </source>
</reference>
<proteinExistence type="predicted"/>